<dbReference type="PROSITE" id="PS50878">
    <property type="entry name" value="RT_POL"/>
    <property type="match status" value="1"/>
</dbReference>
<dbReference type="CTD" id="36373759"/>
<accession>A0A090KVD9</accession>
<dbReference type="GeneID" id="36373759"/>
<reference evidence="3" key="1">
    <citation type="submission" date="2014-09" db="EMBL/GenBank/DDBJ databases">
        <authorList>
            <person name="Martin A.A."/>
        </authorList>
    </citation>
    <scope>NUCLEOTIDE SEQUENCE</scope>
    <source>
        <strain evidence="3">ED321</strain>
    </source>
</reference>
<keyword evidence="3" id="KW-1185">Reference proteome</keyword>
<dbReference type="EMBL" id="LN609407">
    <property type="protein sequence ID" value="CEF61391.1"/>
    <property type="molecule type" value="Genomic_DNA"/>
</dbReference>
<name>A0A090KVD9_STRRB</name>
<evidence type="ECO:0000313" key="3">
    <source>
        <dbReference type="Proteomes" id="UP000035682"/>
    </source>
</evidence>
<dbReference type="AlphaFoldDB" id="A0A090KVD9"/>
<proteinExistence type="predicted"/>
<dbReference type="GO" id="GO:0003964">
    <property type="term" value="F:RNA-directed DNA polymerase activity"/>
    <property type="evidence" value="ECO:0007669"/>
    <property type="project" value="UniProtKB-KW"/>
</dbReference>
<dbReference type="InterPro" id="IPR000477">
    <property type="entry name" value="RT_dom"/>
</dbReference>
<evidence type="ECO:0000313" key="4">
    <source>
        <dbReference type="WBParaSite" id="SRAE_0000051500.1"/>
    </source>
</evidence>
<dbReference type="Pfam" id="PF00078">
    <property type="entry name" value="RVT_1"/>
    <property type="match status" value="1"/>
</dbReference>
<gene>
    <name evidence="2 4 5" type="ORF">SRAE_0000051500</name>
</gene>
<keyword evidence="2" id="KW-0548">Nucleotidyltransferase</keyword>
<dbReference type="Proteomes" id="UP000035682">
    <property type="component" value="Unplaced"/>
</dbReference>
<keyword evidence="2" id="KW-0695">RNA-directed DNA polymerase</keyword>
<reference evidence="4" key="3">
    <citation type="submission" date="2020-12" db="UniProtKB">
        <authorList>
            <consortium name="WormBaseParasite"/>
        </authorList>
    </citation>
    <scope>IDENTIFICATION</scope>
</reference>
<keyword evidence="2" id="KW-0808">Transferase</keyword>
<dbReference type="RefSeq" id="XP_024500600.1">
    <property type="nucleotide sequence ID" value="XM_024646416.1"/>
</dbReference>
<sequence>MIWHAFRAHNIPEELVTWVKILYQNTTSKVKTTAGISDSFPITIGVHQGSVLSPLLFILVMNCILKGNPQPAPWTLLHADDIMVADQSKSSLEIKVQSWKNLLQKYGLGLNIKKTEFLSTDSTEGPTHIDGIKLKKCEDFKYLRSIISSNVELAKEINNRISSCWNK</sequence>
<dbReference type="OMA" id="NRISSCW"/>
<organism evidence="2">
    <name type="scientific">Strongyloides ratti</name>
    <name type="common">Parasitic roundworm</name>
    <dbReference type="NCBI Taxonomy" id="34506"/>
    <lineage>
        <taxon>Eukaryota</taxon>
        <taxon>Metazoa</taxon>
        <taxon>Ecdysozoa</taxon>
        <taxon>Nematoda</taxon>
        <taxon>Chromadorea</taxon>
        <taxon>Rhabditida</taxon>
        <taxon>Tylenchina</taxon>
        <taxon>Panagrolaimomorpha</taxon>
        <taxon>Strongyloidoidea</taxon>
        <taxon>Strongyloididae</taxon>
        <taxon>Strongyloides</taxon>
    </lineage>
</organism>
<dbReference type="PANTHER" id="PTHR47027">
    <property type="entry name" value="REVERSE TRANSCRIPTASE DOMAIN-CONTAINING PROTEIN"/>
    <property type="match status" value="1"/>
</dbReference>
<dbReference type="WBParaSite" id="SRAE_0000051500.1">
    <property type="protein sequence ID" value="SRAE_0000051500.1"/>
    <property type="gene ID" value="WBGene00256261"/>
</dbReference>
<reference evidence="2" key="2">
    <citation type="submission" date="2014-09" db="EMBL/GenBank/DDBJ databases">
        <authorList>
            <person name="Aslett A.Martin."/>
        </authorList>
    </citation>
    <scope>NUCLEOTIDE SEQUENCE</scope>
    <source>
        <strain evidence="2">ED321 Heterogonic</strain>
    </source>
</reference>
<dbReference type="PANTHER" id="PTHR47027:SF20">
    <property type="entry name" value="REVERSE TRANSCRIPTASE-LIKE PROTEIN WITH RNA-DIRECTED DNA POLYMERASE DOMAIN"/>
    <property type="match status" value="1"/>
</dbReference>
<dbReference type="Gene3D" id="3.30.70.270">
    <property type="match status" value="1"/>
</dbReference>
<dbReference type="InterPro" id="IPR043502">
    <property type="entry name" value="DNA/RNA_pol_sf"/>
</dbReference>
<dbReference type="OrthoDB" id="5849210at2759"/>
<dbReference type="InterPro" id="IPR043128">
    <property type="entry name" value="Rev_trsase/Diguanyl_cyclase"/>
</dbReference>
<feature type="domain" description="Reverse transcriptase" evidence="1">
    <location>
        <begin position="1"/>
        <end position="134"/>
    </location>
</feature>
<evidence type="ECO:0000313" key="5">
    <source>
        <dbReference type="WormBase" id="SRAE_0000051500"/>
    </source>
</evidence>
<dbReference type="SUPFAM" id="SSF56672">
    <property type="entry name" value="DNA/RNA polymerases"/>
    <property type="match status" value="1"/>
</dbReference>
<protein>
    <submittedName>
        <fullName evidence="2 4">Reverse transcriptase domain-containing protein</fullName>
    </submittedName>
</protein>
<dbReference type="WormBase" id="SRAE_0000051500">
    <property type="protein sequence ID" value="SRP05438"/>
    <property type="gene ID" value="WBGene00256261"/>
</dbReference>
<evidence type="ECO:0000313" key="2">
    <source>
        <dbReference type="EMBL" id="CEF61391.1"/>
    </source>
</evidence>
<evidence type="ECO:0000259" key="1">
    <source>
        <dbReference type="PROSITE" id="PS50878"/>
    </source>
</evidence>